<dbReference type="Proteomes" id="UP001163846">
    <property type="component" value="Unassembled WGS sequence"/>
</dbReference>
<accession>A0AA38PE72</accession>
<dbReference type="EMBL" id="MU806045">
    <property type="protein sequence ID" value="KAJ3841282.1"/>
    <property type="molecule type" value="Genomic_DNA"/>
</dbReference>
<proteinExistence type="predicted"/>
<organism evidence="3 4">
    <name type="scientific">Lentinula raphanica</name>
    <dbReference type="NCBI Taxonomy" id="153919"/>
    <lineage>
        <taxon>Eukaryota</taxon>
        <taxon>Fungi</taxon>
        <taxon>Dikarya</taxon>
        <taxon>Basidiomycota</taxon>
        <taxon>Agaricomycotina</taxon>
        <taxon>Agaricomycetes</taxon>
        <taxon>Agaricomycetidae</taxon>
        <taxon>Agaricales</taxon>
        <taxon>Marasmiineae</taxon>
        <taxon>Omphalotaceae</taxon>
        <taxon>Lentinula</taxon>
    </lineage>
</organism>
<comment type="caution">
    <text evidence="3">The sequence shown here is derived from an EMBL/GenBank/DDBJ whole genome shotgun (WGS) entry which is preliminary data.</text>
</comment>
<gene>
    <name evidence="3" type="ORF">F5878DRAFT_23673</name>
</gene>
<keyword evidence="2" id="KW-0732">Signal</keyword>
<name>A0AA38PE72_9AGAR</name>
<evidence type="ECO:0000256" key="2">
    <source>
        <dbReference type="SAM" id="SignalP"/>
    </source>
</evidence>
<dbReference type="AlphaFoldDB" id="A0AA38PE72"/>
<keyword evidence="4" id="KW-1185">Reference proteome</keyword>
<feature type="signal peptide" evidence="2">
    <location>
        <begin position="1"/>
        <end position="27"/>
    </location>
</feature>
<feature type="region of interest" description="Disordered" evidence="1">
    <location>
        <begin position="27"/>
        <end position="60"/>
    </location>
</feature>
<sequence length="231" mass="25186">MSRSTTASRALAILLLGASLSTSGVLAAPTSMDPTQMSSDPSSNGARDLQFQSADGQAHSLSDEGLELELPRTVQVHRGGVEHPNVVLRRDGDRLSFADSGYLDDKDGMDRSIASVSAGLERRHDTQGSLADQAAQVKNAEGAIKLGKKLIQNYYKINDQWVGAENRRSSKSDMRYQVYGRYDRTVKQMVDAAKKAASFSDRALAPLSVSEYETLASKFKKVCTYNLSFNE</sequence>
<evidence type="ECO:0000256" key="1">
    <source>
        <dbReference type="SAM" id="MobiDB-lite"/>
    </source>
</evidence>
<feature type="chain" id="PRO_5041252624" evidence="2">
    <location>
        <begin position="28"/>
        <end position="231"/>
    </location>
</feature>
<feature type="compositionally biased region" description="Polar residues" evidence="1">
    <location>
        <begin position="32"/>
        <end position="55"/>
    </location>
</feature>
<protein>
    <submittedName>
        <fullName evidence="3">Uncharacterized protein</fullName>
    </submittedName>
</protein>
<evidence type="ECO:0000313" key="4">
    <source>
        <dbReference type="Proteomes" id="UP001163846"/>
    </source>
</evidence>
<reference evidence="3" key="1">
    <citation type="submission" date="2022-08" db="EMBL/GenBank/DDBJ databases">
        <authorList>
            <consortium name="DOE Joint Genome Institute"/>
            <person name="Min B."/>
            <person name="Riley R."/>
            <person name="Sierra-Patev S."/>
            <person name="Naranjo-Ortiz M."/>
            <person name="Looney B."/>
            <person name="Konkel Z."/>
            <person name="Slot J.C."/>
            <person name="Sakamoto Y."/>
            <person name="Steenwyk J.L."/>
            <person name="Rokas A."/>
            <person name="Carro J."/>
            <person name="Camarero S."/>
            <person name="Ferreira P."/>
            <person name="Molpeceres G."/>
            <person name="Ruiz-Duenas F.J."/>
            <person name="Serrano A."/>
            <person name="Henrissat B."/>
            <person name="Drula E."/>
            <person name="Hughes K.W."/>
            <person name="Mata J.L."/>
            <person name="Ishikawa N.K."/>
            <person name="Vargas-Isla R."/>
            <person name="Ushijima S."/>
            <person name="Smith C.A."/>
            <person name="Ahrendt S."/>
            <person name="Andreopoulos W."/>
            <person name="He G."/>
            <person name="Labutti K."/>
            <person name="Lipzen A."/>
            <person name="Ng V."/>
            <person name="Sandor L."/>
            <person name="Barry K."/>
            <person name="Martinez A.T."/>
            <person name="Xiao Y."/>
            <person name="Gibbons J.G."/>
            <person name="Terashima K."/>
            <person name="Hibbett D.S."/>
            <person name="Grigoriev I.V."/>
        </authorList>
    </citation>
    <scope>NUCLEOTIDE SEQUENCE</scope>
    <source>
        <strain evidence="3">TFB9207</strain>
    </source>
</reference>
<evidence type="ECO:0000313" key="3">
    <source>
        <dbReference type="EMBL" id="KAJ3841282.1"/>
    </source>
</evidence>